<dbReference type="AlphaFoldDB" id="A0A8H8XCM4"/>
<keyword evidence="3" id="KW-1185">Reference proteome</keyword>
<keyword evidence="1" id="KW-0812">Transmembrane</keyword>
<evidence type="ECO:0000313" key="3">
    <source>
        <dbReference type="Proteomes" id="UP000643672"/>
    </source>
</evidence>
<keyword evidence="1" id="KW-0472">Membrane</keyword>
<organism evidence="2 3">
    <name type="scientific">Bathymodiolus thermophilus thioautotrophic gill symbiont</name>
    <dbReference type="NCBI Taxonomy" id="2360"/>
    <lineage>
        <taxon>Bacteria</taxon>
        <taxon>Pseudomonadati</taxon>
        <taxon>Pseudomonadota</taxon>
        <taxon>Gammaproteobacteria</taxon>
        <taxon>sulfur-oxidizing symbionts</taxon>
    </lineage>
</organism>
<accession>A0A8H8XCM4</accession>
<name>A0A8H8XCM4_9GAMM</name>
<comment type="caution">
    <text evidence="2">The sequence shown here is derived from an EMBL/GenBank/DDBJ whole genome shotgun (WGS) entry which is preliminary data.</text>
</comment>
<reference evidence="2 3" key="1">
    <citation type="submission" date="2020-05" db="EMBL/GenBank/DDBJ databases">
        <authorList>
            <person name="Petersen J."/>
            <person name="Sayavedra L."/>
        </authorList>
    </citation>
    <scope>NUCLEOTIDE SEQUENCE [LARGE SCALE GENOMIC DNA]</scope>
    <source>
        <strain evidence="2">B thermophilus SOXS</strain>
    </source>
</reference>
<evidence type="ECO:0000313" key="2">
    <source>
        <dbReference type="EMBL" id="CAB5501139.1"/>
    </source>
</evidence>
<keyword evidence="1" id="KW-1133">Transmembrane helix</keyword>
<dbReference type="Proteomes" id="UP000643672">
    <property type="component" value="Unassembled WGS sequence"/>
</dbReference>
<sequence length="52" mass="6749">MLFFWMTWHLIKNKNLKNKPLWFLFFCVMFIGVIFYFWFIYRVKYKDTKILE</sequence>
<evidence type="ECO:0000256" key="1">
    <source>
        <dbReference type="SAM" id="Phobius"/>
    </source>
</evidence>
<feature type="transmembrane region" description="Helical" evidence="1">
    <location>
        <begin position="20"/>
        <end position="41"/>
    </location>
</feature>
<gene>
    <name evidence="2" type="ORF">THERMOS_1344</name>
</gene>
<dbReference type="EMBL" id="CAESAQ020000064">
    <property type="protein sequence ID" value="CAB5501139.1"/>
    <property type="molecule type" value="Genomic_DNA"/>
</dbReference>
<protein>
    <submittedName>
        <fullName evidence="2">Uncharacterized protein</fullName>
    </submittedName>
</protein>
<proteinExistence type="predicted"/>